<organism evidence="1 2">
    <name type="scientific">Acropora cervicornis</name>
    <name type="common">Staghorn coral</name>
    <dbReference type="NCBI Taxonomy" id="6130"/>
    <lineage>
        <taxon>Eukaryota</taxon>
        <taxon>Metazoa</taxon>
        <taxon>Cnidaria</taxon>
        <taxon>Anthozoa</taxon>
        <taxon>Hexacorallia</taxon>
        <taxon>Scleractinia</taxon>
        <taxon>Astrocoeniina</taxon>
        <taxon>Acroporidae</taxon>
        <taxon>Acropora</taxon>
    </lineage>
</organism>
<name>A0AAD9Q6F2_ACRCE</name>
<evidence type="ECO:0000313" key="2">
    <source>
        <dbReference type="Proteomes" id="UP001249851"/>
    </source>
</evidence>
<gene>
    <name evidence="1" type="ORF">P5673_023195</name>
</gene>
<dbReference type="Proteomes" id="UP001249851">
    <property type="component" value="Unassembled WGS sequence"/>
</dbReference>
<dbReference type="Gene3D" id="3.30.40.10">
    <property type="entry name" value="Zinc/RING finger domain, C3HC4 (zinc finger)"/>
    <property type="match status" value="1"/>
</dbReference>
<reference evidence="1" key="1">
    <citation type="journal article" date="2023" name="G3 (Bethesda)">
        <title>Whole genome assembly and annotation of the endangered Caribbean coral Acropora cervicornis.</title>
        <authorList>
            <person name="Selwyn J.D."/>
            <person name="Vollmer S.V."/>
        </authorList>
    </citation>
    <scope>NUCLEOTIDE SEQUENCE</scope>
    <source>
        <strain evidence="1">K2</strain>
    </source>
</reference>
<proteinExistence type="predicted"/>
<dbReference type="InterPro" id="IPR011011">
    <property type="entry name" value="Znf_FYVE_PHD"/>
</dbReference>
<dbReference type="InterPro" id="IPR013083">
    <property type="entry name" value="Znf_RING/FYVE/PHD"/>
</dbReference>
<keyword evidence="2" id="KW-1185">Reference proteome</keyword>
<evidence type="ECO:0000313" key="1">
    <source>
        <dbReference type="EMBL" id="KAK2555216.1"/>
    </source>
</evidence>
<dbReference type="SUPFAM" id="SSF57903">
    <property type="entry name" value="FYVE/PHD zinc finger"/>
    <property type="match status" value="1"/>
</dbReference>
<protein>
    <recommendedName>
        <fullName evidence="3">PHD-type domain-containing protein</fullName>
    </recommendedName>
</protein>
<accession>A0AAD9Q6F2</accession>
<reference evidence="1" key="2">
    <citation type="journal article" date="2023" name="Science">
        <title>Genomic signatures of disease resistance in endangered staghorn corals.</title>
        <authorList>
            <person name="Vollmer S.V."/>
            <person name="Selwyn J.D."/>
            <person name="Despard B.A."/>
            <person name="Roesel C.L."/>
        </authorList>
    </citation>
    <scope>NUCLEOTIDE SEQUENCE</scope>
    <source>
        <strain evidence="1">K2</strain>
    </source>
</reference>
<evidence type="ECO:0008006" key="3">
    <source>
        <dbReference type="Google" id="ProtNLM"/>
    </source>
</evidence>
<sequence>MPIYRRNLGLVLNRRGGFHHGGVSLADTQIWTKSRAIHPWIVNKETVLQTCSRTIACNHRMLTCNLCGFKYHIKCGNVTPKQYKEIISSDQKSWNCEGCSAQQLKCSSLDLDLTLLHQLPFASLTDDLFTAPICCEESQPSCLSSNGEEENESHLSDLVQQLASSVKDIRMAHLNGFSVRNKINELRCLQLLCRFDFIAITETHLDKTV</sequence>
<dbReference type="AlphaFoldDB" id="A0AAD9Q6F2"/>
<comment type="caution">
    <text evidence="1">The sequence shown here is derived from an EMBL/GenBank/DDBJ whole genome shotgun (WGS) entry which is preliminary data.</text>
</comment>
<dbReference type="EMBL" id="JARQWQ010000064">
    <property type="protein sequence ID" value="KAK2555216.1"/>
    <property type="molecule type" value="Genomic_DNA"/>
</dbReference>